<comment type="caution">
    <text evidence="13">The sequence shown here is derived from an EMBL/GenBank/DDBJ whole genome shotgun (WGS) entry which is preliminary data.</text>
</comment>
<evidence type="ECO:0000256" key="7">
    <source>
        <dbReference type="ARBA" id="ARBA00023170"/>
    </source>
</evidence>
<comment type="caution">
    <text evidence="10">Lacks conserved residue(s) required for the propagation of feature annotation.</text>
</comment>
<feature type="transmembrane region" description="Helical" evidence="10">
    <location>
        <begin position="66"/>
        <end position="97"/>
    </location>
</feature>
<keyword evidence="4 10" id="KW-1133">Transmembrane helix</keyword>
<feature type="region of interest" description="Disordered" evidence="11">
    <location>
        <begin position="118"/>
        <end position="138"/>
    </location>
</feature>
<dbReference type="EMBL" id="BMAO01020982">
    <property type="protein sequence ID" value="GFQ71144.1"/>
    <property type="molecule type" value="Genomic_DNA"/>
</dbReference>
<feature type="domain" description="G-protein coupled receptors family 1 profile" evidence="12">
    <location>
        <begin position="1"/>
        <end position="210"/>
    </location>
</feature>
<keyword evidence="9 10" id="KW-0807">Transducer</keyword>
<dbReference type="PRINTS" id="PR00237">
    <property type="entry name" value="GPCRRHODOPSN"/>
</dbReference>
<evidence type="ECO:0000313" key="13">
    <source>
        <dbReference type="EMBL" id="GFQ71144.1"/>
    </source>
</evidence>
<evidence type="ECO:0000256" key="9">
    <source>
        <dbReference type="ARBA" id="ARBA00023224"/>
    </source>
</evidence>
<accession>A0A8X6F6V7</accession>
<evidence type="ECO:0000256" key="3">
    <source>
        <dbReference type="ARBA" id="ARBA00022692"/>
    </source>
</evidence>
<comment type="similarity">
    <text evidence="10">Belongs to the G-protein coupled receptor 1 family. Vasopressin/oxytocin receptor subfamily.</text>
</comment>
<proteinExistence type="inferred from homology"/>
<dbReference type="GO" id="GO:0005886">
    <property type="term" value="C:plasma membrane"/>
    <property type="evidence" value="ECO:0007669"/>
    <property type="project" value="UniProtKB-SubCell"/>
</dbReference>
<evidence type="ECO:0000259" key="12">
    <source>
        <dbReference type="PROSITE" id="PS50262"/>
    </source>
</evidence>
<evidence type="ECO:0000256" key="1">
    <source>
        <dbReference type="ARBA" id="ARBA00004651"/>
    </source>
</evidence>
<evidence type="ECO:0000256" key="8">
    <source>
        <dbReference type="ARBA" id="ARBA00023180"/>
    </source>
</evidence>
<evidence type="ECO:0000313" key="14">
    <source>
        <dbReference type="Proteomes" id="UP000887116"/>
    </source>
</evidence>
<dbReference type="OrthoDB" id="6430231at2759"/>
<dbReference type="Proteomes" id="UP000887116">
    <property type="component" value="Unassembled WGS sequence"/>
</dbReference>
<feature type="transmembrane region" description="Helical" evidence="10">
    <location>
        <begin position="193"/>
        <end position="213"/>
    </location>
</feature>
<reference evidence="13" key="1">
    <citation type="submission" date="2020-07" db="EMBL/GenBank/DDBJ databases">
        <title>Multicomponent nature underlies the extraordinary mechanical properties of spider dragline silk.</title>
        <authorList>
            <person name="Kono N."/>
            <person name="Nakamura H."/>
            <person name="Mori M."/>
            <person name="Yoshida Y."/>
            <person name="Ohtoshi R."/>
            <person name="Malay A.D."/>
            <person name="Moran D.A.P."/>
            <person name="Tomita M."/>
            <person name="Numata K."/>
            <person name="Arakawa K."/>
        </authorList>
    </citation>
    <scope>NUCLEOTIDE SEQUENCE</scope>
</reference>
<name>A0A8X6F6V7_TRICU</name>
<feature type="transmembrane region" description="Helical" evidence="10">
    <location>
        <begin position="155"/>
        <end position="173"/>
    </location>
</feature>
<keyword evidence="5 10" id="KW-0297">G-protein coupled receptor</keyword>
<keyword evidence="8 10" id="KW-0325">Glycoprotein</keyword>
<keyword evidence="2" id="KW-1003">Cell membrane</keyword>
<comment type="subcellular location">
    <subcellularLocation>
        <location evidence="1 10">Cell membrane</location>
        <topology evidence="1 10">Multi-pass membrane protein</topology>
    </subcellularLocation>
</comment>
<feature type="compositionally biased region" description="Polar residues" evidence="11">
    <location>
        <begin position="118"/>
        <end position="131"/>
    </location>
</feature>
<dbReference type="InterPro" id="IPR000276">
    <property type="entry name" value="GPCR_Rhodpsn"/>
</dbReference>
<gene>
    <name evidence="13" type="primary">CCAP-R</name>
    <name evidence="13" type="ORF">TNCT_38631</name>
</gene>
<dbReference type="PROSITE" id="PS50262">
    <property type="entry name" value="G_PROTEIN_RECEP_F1_2"/>
    <property type="match status" value="1"/>
</dbReference>
<dbReference type="PRINTS" id="PR00896">
    <property type="entry name" value="VASOPRESSINR"/>
</dbReference>
<dbReference type="GO" id="GO:0008188">
    <property type="term" value="F:neuropeptide receptor activity"/>
    <property type="evidence" value="ECO:0007669"/>
    <property type="project" value="TreeGrafter"/>
</dbReference>
<dbReference type="SUPFAM" id="SSF81321">
    <property type="entry name" value="Family A G protein-coupled receptor-like"/>
    <property type="match status" value="1"/>
</dbReference>
<dbReference type="AlphaFoldDB" id="A0A8X6F6V7"/>
<evidence type="ECO:0000256" key="4">
    <source>
        <dbReference type="ARBA" id="ARBA00022989"/>
    </source>
</evidence>
<evidence type="ECO:0000256" key="5">
    <source>
        <dbReference type="ARBA" id="ARBA00023040"/>
    </source>
</evidence>
<protein>
    <submittedName>
        <fullName evidence="13">Cardioacceleratory peptide receptor</fullName>
    </submittedName>
</protein>
<evidence type="ECO:0000256" key="10">
    <source>
        <dbReference type="RuleBase" id="RU046427"/>
    </source>
</evidence>
<evidence type="ECO:0000256" key="6">
    <source>
        <dbReference type="ARBA" id="ARBA00023136"/>
    </source>
</evidence>
<dbReference type="Pfam" id="PF00001">
    <property type="entry name" value="7tm_1"/>
    <property type="match status" value="1"/>
</dbReference>
<dbReference type="InterPro" id="IPR017452">
    <property type="entry name" value="GPCR_Rhodpsn_7TM"/>
</dbReference>
<dbReference type="Gene3D" id="1.20.1070.10">
    <property type="entry name" value="Rhodopsin 7-helix transmembrane proteins"/>
    <property type="match status" value="1"/>
</dbReference>
<evidence type="ECO:0000256" key="11">
    <source>
        <dbReference type="SAM" id="MobiDB-lite"/>
    </source>
</evidence>
<keyword evidence="7 10" id="KW-0675">Receptor</keyword>
<keyword evidence="14" id="KW-1185">Reference proteome</keyword>
<dbReference type="InterPro" id="IPR001817">
    <property type="entry name" value="Vasoprsn_rcpt"/>
</dbReference>
<sequence>MLRVMQIWFIRAAIFPAVQTGRKARWLVASAWGISAIFSIPSIFLSSKEEVKGMSQCWIDLDPWQWQVYITLVAVSLFFLPALIIAACYTIIVYTIWTKSRLMSYPKLSKSSIADSKKSCVNKNKSGSSSDNEADRKRASSRGIIPRAKIKTVKMTLVIVFVFILCWSPYFVYDLLQVYGQIPESQTSYAVSTFIQSLAPLNSAANPMIYCLFSTHICRNFRRLPFCNWIAQKLCICFPSLQRPLSDGTSRASEYNTMTETMTTTHRNSTFHQQHHPMTMIGRCGKPLIKQSSTNSEDQRKGVVFGEVTVANSTRNSKL</sequence>
<dbReference type="PANTHER" id="PTHR24224">
    <property type="entry name" value="CARDIOACCELERATORY PEPTIDE RECEPTOR-RELATED"/>
    <property type="match status" value="1"/>
</dbReference>
<dbReference type="GO" id="GO:0005000">
    <property type="term" value="F:vasopressin receptor activity"/>
    <property type="evidence" value="ECO:0007669"/>
    <property type="project" value="InterPro"/>
</dbReference>
<organism evidence="13 14">
    <name type="scientific">Trichonephila clavata</name>
    <name type="common">Joro spider</name>
    <name type="synonym">Nephila clavata</name>
    <dbReference type="NCBI Taxonomy" id="2740835"/>
    <lineage>
        <taxon>Eukaryota</taxon>
        <taxon>Metazoa</taxon>
        <taxon>Ecdysozoa</taxon>
        <taxon>Arthropoda</taxon>
        <taxon>Chelicerata</taxon>
        <taxon>Arachnida</taxon>
        <taxon>Araneae</taxon>
        <taxon>Araneomorphae</taxon>
        <taxon>Entelegynae</taxon>
        <taxon>Araneoidea</taxon>
        <taxon>Nephilidae</taxon>
        <taxon>Trichonephila</taxon>
    </lineage>
</organism>
<keyword evidence="3 10" id="KW-0812">Transmembrane</keyword>
<dbReference type="InterPro" id="IPR052665">
    <property type="entry name" value="Neuropeptide-GPCR"/>
</dbReference>
<feature type="transmembrane region" description="Helical" evidence="10">
    <location>
        <begin position="26"/>
        <end position="46"/>
    </location>
</feature>
<evidence type="ECO:0000256" key="2">
    <source>
        <dbReference type="ARBA" id="ARBA00022475"/>
    </source>
</evidence>
<keyword evidence="6 10" id="KW-0472">Membrane</keyword>
<dbReference type="PANTHER" id="PTHR24224:SF6">
    <property type="entry name" value="CARDIOACCELERATORY PEPTIDE RECEPTOR-RELATED"/>
    <property type="match status" value="1"/>
</dbReference>